<dbReference type="SUPFAM" id="SSF144232">
    <property type="entry name" value="HIT/MYND zinc finger-like"/>
    <property type="match status" value="1"/>
</dbReference>
<dbReference type="EMBL" id="JADNRY010000067">
    <property type="protein sequence ID" value="KAF9067870.1"/>
    <property type="molecule type" value="Genomic_DNA"/>
</dbReference>
<dbReference type="GO" id="GO:0008270">
    <property type="term" value="F:zinc ion binding"/>
    <property type="evidence" value="ECO:0007669"/>
    <property type="project" value="UniProtKB-KW"/>
</dbReference>
<dbReference type="Pfam" id="PF01753">
    <property type="entry name" value="zf-MYND"/>
    <property type="match status" value="1"/>
</dbReference>
<dbReference type="Proteomes" id="UP000772434">
    <property type="component" value="Unassembled WGS sequence"/>
</dbReference>
<dbReference type="OrthoDB" id="3067133at2759"/>
<evidence type="ECO:0000313" key="7">
    <source>
        <dbReference type="Proteomes" id="UP000772434"/>
    </source>
</evidence>
<gene>
    <name evidence="6" type="ORF">BDP27DRAFT_1448847</name>
</gene>
<evidence type="ECO:0000256" key="2">
    <source>
        <dbReference type="ARBA" id="ARBA00022771"/>
    </source>
</evidence>
<proteinExistence type="predicted"/>
<dbReference type="Gene3D" id="6.10.140.2220">
    <property type="match status" value="1"/>
</dbReference>
<keyword evidence="1" id="KW-0479">Metal-binding</keyword>
<evidence type="ECO:0000313" key="6">
    <source>
        <dbReference type="EMBL" id="KAF9067870.1"/>
    </source>
</evidence>
<keyword evidence="2 4" id="KW-0863">Zinc-finger</keyword>
<keyword evidence="3" id="KW-0862">Zinc</keyword>
<feature type="domain" description="MYND-type" evidence="5">
    <location>
        <begin position="442"/>
        <end position="480"/>
    </location>
</feature>
<dbReference type="InterPro" id="IPR002893">
    <property type="entry name" value="Znf_MYND"/>
</dbReference>
<comment type="caution">
    <text evidence="6">The sequence shown here is derived from an EMBL/GenBank/DDBJ whole genome shotgun (WGS) entry which is preliminary data.</text>
</comment>
<evidence type="ECO:0000259" key="5">
    <source>
        <dbReference type="PROSITE" id="PS50865"/>
    </source>
</evidence>
<keyword evidence="7" id="KW-1185">Reference proteome</keyword>
<evidence type="ECO:0000256" key="1">
    <source>
        <dbReference type="ARBA" id="ARBA00022723"/>
    </source>
</evidence>
<protein>
    <recommendedName>
        <fullName evidence="5">MYND-type domain-containing protein</fullName>
    </recommendedName>
</protein>
<dbReference type="AlphaFoldDB" id="A0A9P5PTL2"/>
<organism evidence="6 7">
    <name type="scientific">Rhodocollybia butyracea</name>
    <dbReference type="NCBI Taxonomy" id="206335"/>
    <lineage>
        <taxon>Eukaryota</taxon>
        <taxon>Fungi</taxon>
        <taxon>Dikarya</taxon>
        <taxon>Basidiomycota</taxon>
        <taxon>Agaricomycotina</taxon>
        <taxon>Agaricomycetes</taxon>
        <taxon>Agaricomycetidae</taxon>
        <taxon>Agaricales</taxon>
        <taxon>Marasmiineae</taxon>
        <taxon>Omphalotaceae</taxon>
        <taxon>Rhodocollybia</taxon>
    </lineage>
</organism>
<evidence type="ECO:0000256" key="3">
    <source>
        <dbReference type="ARBA" id="ARBA00022833"/>
    </source>
</evidence>
<reference evidence="6" key="1">
    <citation type="submission" date="2020-11" db="EMBL/GenBank/DDBJ databases">
        <authorList>
            <consortium name="DOE Joint Genome Institute"/>
            <person name="Ahrendt S."/>
            <person name="Riley R."/>
            <person name="Andreopoulos W."/>
            <person name="Labutti K."/>
            <person name="Pangilinan J."/>
            <person name="Ruiz-Duenas F.J."/>
            <person name="Barrasa J.M."/>
            <person name="Sanchez-Garcia M."/>
            <person name="Camarero S."/>
            <person name="Miyauchi S."/>
            <person name="Serrano A."/>
            <person name="Linde D."/>
            <person name="Babiker R."/>
            <person name="Drula E."/>
            <person name="Ayuso-Fernandez I."/>
            <person name="Pacheco R."/>
            <person name="Padilla G."/>
            <person name="Ferreira P."/>
            <person name="Barriuso J."/>
            <person name="Kellner H."/>
            <person name="Castanera R."/>
            <person name="Alfaro M."/>
            <person name="Ramirez L."/>
            <person name="Pisabarro A.G."/>
            <person name="Kuo A."/>
            <person name="Tritt A."/>
            <person name="Lipzen A."/>
            <person name="He G."/>
            <person name="Yan M."/>
            <person name="Ng V."/>
            <person name="Cullen D."/>
            <person name="Martin F."/>
            <person name="Rosso M.-N."/>
            <person name="Henrissat B."/>
            <person name="Hibbett D."/>
            <person name="Martinez A.T."/>
            <person name="Grigoriev I.V."/>
        </authorList>
    </citation>
    <scope>NUCLEOTIDE SEQUENCE</scope>
    <source>
        <strain evidence="6">AH 40177</strain>
    </source>
</reference>
<name>A0A9P5PTL2_9AGAR</name>
<sequence length="625" mass="71755">MDLIHREFLKKRATSTRPDADDALKELCSEAIETEDPSTYIDILPTIVSPLSTRTPPSTAKLLNDVPPDVKLVYAILEAITIGFSKLQSTDQHGPTILLRTYWPSIHLWILFLVKTYIEPSIPLYHEGFEMEVLWTVAQLYCHLLSSEAVRVRELRSTPGAANMVVRVHIYTLCVMNVSSSSLEYYRTSVALISLMNHNWEFWVHVYPFTLHDIRIPASHALTLVLAHLSQERPMNCYVLRQWLYTLWFAVGTCSTFMQRLVKCRFVYFITHLLTRISQYVASNYQGTGTFDSKNTDAILDTWKEALKYLSETFKYGGYDTILLSLDYGLLSALWRFSRATDRSPPDGYTIDEIYGDLLEMIATASFYRSIQKALKKIFRKHPLGNPELEWNPVEKARLEWGPVDKHQSKHVWLKFQDLVTSRITCRDKWISAGLEPRPCVYEKCTTSTSKFLRCSSCLMVYYCSRACQKYHWSQHRNACINDAAALTEGLTRPAEPRDLKFFIWFASDALKDMRNDLVALQDIYRETLRLQDSTSDPEESPLTPLVNVLDLTSMVTRRSVVTFQEAAGMVKNGLWEITDRAFSLLTAKKVQGVGPIVVVKFPHPIEPYAVPVILREKEGSHPQY</sequence>
<evidence type="ECO:0000256" key="4">
    <source>
        <dbReference type="PROSITE-ProRule" id="PRU00134"/>
    </source>
</evidence>
<accession>A0A9P5PTL2</accession>
<dbReference type="PROSITE" id="PS50865">
    <property type="entry name" value="ZF_MYND_2"/>
    <property type="match status" value="1"/>
</dbReference>